<reference evidence="2 3" key="1">
    <citation type="submission" date="2024-06" db="EMBL/GenBank/DDBJ databases">
        <title>A chromosome level genome sequence of Diviner's sage (Salvia divinorum).</title>
        <authorList>
            <person name="Ford S.A."/>
            <person name="Ro D.-K."/>
            <person name="Ness R.W."/>
            <person name="Phillips M.A."/>
        </authorList>
    </citation>
    <scope>NUCLEOTIDE SEQUENCE [LARGE SCALE GENOMIC DNA]</scope>
    <source>
        <strain evidence="2">SAF-2024a</strain>
        <tissue evidence="2">Leaf</tissue>
    </source>
</reference>
<feature type="compositionally biased region" description="Pro residues" evidence="1">
    <location>
        <begin position="66"/>
        <end position="75"/>
    </location>
</feature>
<dbReference type="AlphaFoldDB" id="A0ABD1HEK0"/>
<evidence type="ECO:0000313" key="3">
    <source>
        <dbReference type="Proteomes" id="UP001567538"/>
    </source>
</evidence>
<name>A0ABD1HEK0_SALDI</name>
<accession>A0ABD1HEK0</accession>
<comment type="caution">
    <text evidence="2">The sequence shown here is derived from an EMBL/GenBank/DDBJ whole genome shotgun (WGS) entry which is preliminary data.</text>
</comment>
<organism evidence="2 3">
    <name type="scientific">Salvia divinorum</name>
    <name type="common">Maria pastora</name>
    <name type="synonym">Diviner's sage</name>
    <dbReference type="NCBI Taxonomy" id="28513"/>
    <lineage>
        <taxon>Eukaryota</taxon>
        <taxon>Viridiplantae</taxon>
        <taxon>Streptophyta</taxon>
        <taxon>Embryophyta</taxon>
        <taxon>Tracheophyta</taxon>
        <taxon>Spermatophyta</taxon>
        <taxon>Magnoliopsida</taxon>
        <taxon>eudicotyledons</taxon>
        <taxon>Gunneridae</taxon>
        <taxon>Pentapetalae</taxon>
        <taxon>asterids</taxon>
        <taxon>lamiids</taxon>
        <taxon>Lamiales</taxon>
        <taxon>Lamiaceae</taxon>
        <taxon>Nepetoideae</taxon>
        <taxon>Mentheae</taxon>
        <taxon>Salviinae</taxon>
        <taxon>Salvia</taxon>
        <taxon>Salvia subgen. Calosphace</taxon>
    </lineage>
</organism>
<feature type="region of interest" description="Disordered" evidence="1">
    <location>
        <begin position="95"/>
        <end position="116"/>
    </location>
</feature>
<dbReference type="EMBL" id="JBEAFC010000006">
    <property type="protein sequence ID" value="KAL1554869.1"/>
    <property type="molecule type" value="Genomic_DNA"/>
</dbReference>
<dbReference type="Proteomes" id="UP001567538">
    <property type="component" value="Unassembled WGS sequence"/>
</dbReference>
<sequence>MPQAGSGRQEAPLATSAITIRGLEPVPSSTAPLDPTALTLEHVLASLARVKARLEENDRRAMTAGPQPPPEPDPPMACRGVGIEIPWSLRLFSHQPSPWRTFRPGHSANHVGISRQ</sequence>
<evidence type="ECO:0000313" key="2">
    <source>
        <dbReference type="EMBL" id="KAL1554869.1"/>
    </source>
</evidence>
<evidence type="ECO:0000256" key="1">
    <source>
        <dbReference type="SAM" id="MobiDB-lite"/>
    </source>
</evidence>
<proteinExistence type="predicted"/>
<protein>
    <submittedName>
        <fullName evidence="2">Uncharacterized protein</fullName>
    </submittedName>
</protein>
<feature type="region of interest" description="Disordered" evidence="1">
    <location>
        <begin position="55"/>
        <end position="80"/>
    </location>
</feature>
<keyword evidence="3" id="KW-1185">Reference proteome</keyword>
<gene>
    <name evidence="2" type="ORF">AAHA92_15377</name>
</gene>